<dbReference type="InterPro" id="IPR003959">
    <property type="entry name" value="ATPase_AAA_core"/>
</dbReference>
<keyword evidence="3" id="KW-1185">Reference proteome</keyword>
<sequence>MQSANAYRRDIARLLQFRVKDFRAYREETTIDFPESGLVLVSGPNNSGKSALLSALDVVASGQMPNALRHAAGSQAMLWVRFRFTHDERAALIGSSSAKALAQIERGALEWIEWEYAEEHGMLRPNAVRAPWLDGQQIALMEKTSQDNNSFQVTNPITKLSEWDLSSYNTTVFANPVPPDHMETLRSLHWQGQPLPILQSWRNGYFHFSPLHQTDSDTRAANAVERLSPDGSNLIDVLHYMRSNQETAWQELQKLIQEFVPDVGTLQLPAAASNLWAAFRDDNIPGHMHSLKSLGTGVEQLLMTLVVGLTQTATAIVLEEPETGLHPAAQRALLGLMQKWSQDRLIVASTHSSTMLDWTSPSTTIISVTRAGANSTAVTVPRQRTEALGLLRELGVRPSDVLTAERVLIIEGPTEKEVFDIWFEETMRSPRLVLLQGEGGYNASHADLFANWLDGVDALAQRKVLYVRDRNELSTSFLNKFEKSERVKLLPCREFENLLLDYTALAAVINQEREAQGRDAITVELVERKAREVADGLKNLVVLKRTLADFADPIRLVDNKSRSKVAKGSHTVEAAVATLTQPVPDRAKVEEEARAAWAKHEAGVSDEWEAGWSRVAPGDELLNSIFKEFLGRGYKKVLDGPIIAHEMSEAPVYLKSLLDEFMAD</sequence>
<evidence type="ECO:0000313" key="2">
    <source>
        <dbReference type="EMBL" id="MBR7835755.1"/>
    </source>
</evidence>
<organism evidence="2 3">
    <name type="scientific">Actinospica durhamensis</name>
    <dbReference type="NCBI Taxonomy" id="1508375"/>
    <lineage>
        <taxon>Bacteria</taxon>
        <taxon>Bacillati</taxon>
        <taxon>Actinomycetota</taxon>
        <taxon>Actinomycetes</taxon>
        <taxon>Catenulisporales</taxon>
        <taxon>Actinospicaceae</taxon>
        <taxon>Actinospica</taxon>
    </lineage>
</organism>
<dbReference type="AlphaFoldDB" id="A0A941INT0"/>
<dbReference type="PANTHER" id="PTHR43581:SF2">
    <property type="entry name" value="EXCINUCLEASE ATPASE SUBUNIT"/>
    <property type="match status" value="1"/>
</dbReference>
<comment type="caution">
    <text evidence="2">The sequence shown here is derived from an EMBL/GenBank/DDBJ whole genome shotgun (WGS) entry which is preliminary data.</text>
</comment>
<reference evidence="2" key="1">
    <citation type="submission" date="2021-04" db="EMBL/GenBank/DDBJ databases">
        <title>Genome based classification of Actinospica acidithermotolerans sp. nov., an actinobacterium isolated from an Indonesian hot spring.</title>
        <authorList>
            <person name="Kusuma A.B."/>
            <person name="Putra K.E."/>
            <person name="Nafisah S."/>
            <person name="Loh J."/>
            <person name="Nouioui I."/>
            <person name="Goodfellow M."/>
        </authorList>
    </citation>
    <scope>NUCLEOTIDE SEQUENCE</scope>
    <source>
        <strain evidence="2">CSCA 57</strain>
    </source>
</reference>
<accession>A0A941INT0</accession>
<dbReference type="Proteomes" id="UP000675781">
    <property type="component" value="Unassembled WGS sequence"/>
</dbReference>
<gene>
    <name evidence="2" type="ORF">KDL01_20955</name>
</gene>
<protein>
    <submittedName>
        <fullName evidence="2">AAA family ATPase</fullName>
    </submittedName>
</protein>
<proteinExistence type="predicted"/>
<dbReference type="GO" id="GO:0006302">
    <property type="term" value="P:double-strand break repair"/>
    <property type="evidence" value="ECO:0007669"/>
    <property type="project" value="InterPro"/>
</dbReference>
<dbReference type="EMBL" id="JAGSOG010000108">
    <property type="protein sequence ID" value="MBR7835755.1"/>
    <property type="molecule type" value="Genomic_DNA"/>
</dbReference>
<dbReference type="SUPFAM" id="SSF52540">
    <property type="entry name" value="P-loop containing nucleoside triphosphate hydrolases"/>
    <property type="match status" value="1"/>
</dbReference>
<dbReference type="PANTHER" id="PTHR43581">
    <property type="entry name" value="ATP/GTP PHOSPHATASE"/>
    <property type="match status" value="1"/>
</dbReference>
<dbReference type="Gene3D" id="3.40.50.300">
    <property type="entry name" value="P-loop containing nucleotide triphosphate hydrolases"/>
    <property type="match status" value="2"/>
</dbReference>
<dbReference type="RefSeq" id="WP_212530247.1">
    <property type="nucleotide sequence ID" value="NZ_JAGSOG010000108.1"/>
</dbReference>
<dbReference type="GO" id="GO:0016887">
    <property type="term" value="F:ATP hydrolysis activity"/>
    <property type="evidence" value="ECO:0007669"/>
    <property type="project" value="InterPro"/>
</dbReference>
<dbReference type="InterPro" id="IPR027417">
    <property type="entry name" value="P-loop_NTPase"/>
</dbReference>
<name>A0A941INT0_9ACTN</name>
<evidence type="ECO:0000313" key="3">
    <source>
        <dbReference type="Proteomes" id="UP000675781"/>
    </source>
</evidence>
<dbReference type="GO" id="GO:0005524">
    <property type="term" value="F:ATP binding"/>
    <property type="evidence" value="ECO:0007669"/>
    <property type="project" value="InterPro"/>
</dbReference>
<dbReference type="Pfam" id="PF13304">
    <property type="entry name" value="AAA_21"/>
    <property type="match status" value="1"/>
</dbReference>
<evidence type="ECO:0000259" key="1">
    <source>
        <dbReference type="Pfam" id="PF13304"/>
    </source>
</evidence>
<feature type="domain" description="ATPase AAA-type core" evidence="1">
    <location>
        <begin position="42"/>
        <end position="356"/>
    </location>
</feature>
<dbReference type="InterPro" id="IPR051396">
    <property type="entry name" value="Bact_Antivir_Def_Nuclease"/>
</dbReference>